<evidence type="ECO:0000259" key="8">
    <source>
        <dbReference type="Pfam" id="PF06738"/>
    </source>
</evidence>
<feature type="compositionally biased region" description="Low complexity" evidence="6">
    <location>
        <begin position="266"/>
        <end position="283"/>
    </location>
</feature>
<dbReference type="InterPro" id="IPR010619">
    <property type="entry name" value="ThrE-like_N"/>
</dbReference>
<protein>
    <submittedName>
        <fullName evidence="10">Pheromone-regulated protein prm10</fullName>
    </submittedName>
</protein>
<comment type="subcellular location">
    <subcellularLocation>
        <location evidence="1">Membrane</location>
        <topology evidence="1">Multi-pass membrane protein</topology>
    </subcellularLocation>
</comment>
<feature type="transmembrane region" description="Helical" evidence="7">
    <location>
        <begin position="743"/>
        <end position="764"/>
    </location>
</feature>
<feature type="compositionally biased region" description="Polar residues" evidence="6">
    <location>
        <begin position="30"/>
        <end position="50"/>
    </location>
</feature>
<evidence type="ECO:0000256" key="5">
    <source>
        <dbReference type="ARBA" id="ARBA00034125"/>
    </source>
</evidence>
<evidence type="ECO:0000256" key="1">
    <source>
        <dbReference type="ARBA" id="ARBA00004141"/>
    </source>
</evidence>
<feature type="transmembrane region" description="Helical" evidence="7">
    <location>
        <begin position="714"/>
        <end position="731"/>
    </location>
</feature>
<evidence type="ECO:0000259" key="9">
    <source>
        <dbReference type="Pfam" id="PF12821"/>
    </source>
</evidence>
<evidence type="ECO:0000256" key="6">
    <source>
        <dbReference type="SAM" id="MobiDB-lite"/>
    </source>
</evidence>
<accession>A0A9W8IN98</accession>
<name>A0A9W8IN98_9FUNG</name>
<comment type="caution">
    <text evidence="10">The sequence shown here is derived from an EMBL/GenBank/DDBJ whole genome shotgun (WGS) entry which is preliminary data.</text>
</comment>
<dbReference type="EMBL" id="JANBUY010000085">
    <property type="protein sequence ID" value="KAJ2864519.1"/>
    <property type="molecule type" value="Genomic_DNA"/>
</dbReference>
<feature type="transmembrane region" description="Helical" evidence="7">
    <location>
        <begin position="533"/>
        <end position="552"/>
    </location>
</feature>
<feature type="transmembrane region" description="Helical" evidence="7">
    <location>
        <begin position="559"/>
        <end position="578"/>
    </location>
</feature>
<dbReference type="InterPro" id="IPR024528">
    <property type="entry name" value="ThrE_2"/>
</dbReference>
<dbReference type="AlphaFoldDB" id="A0A9W8IN98"/>
<dbReference type="GO" id="GO:0016020">
    <property type="term" value="C:membrane"/>
    <property type="evidence" value="ECO:0007669"/>
    <property type="project" value="UniProtKB-SubCell"/>
</dbReference>
<evidence type="ECO:0000313" key="11">
    <source>
        <dbReference type="Proteomes" id="UP001140074"/>
    </source>
</evidence>
<proteinExistence type="inferred from homology"/>
<dbReference type="InterPro" id="IPR051361">
    <property type="entry name" value="ThrE/Ser_Exporter"/>
</dbReference>
<gene>
    <name evidence="10" type="primary">PRM10_3</name>
    <name evidence="10" type="ORF">GGH94_002855</name>
</gene>
<feature type="domain" description="Threonine/Serine exporter ThrE" evidence="9">
    <location>
        <begin position="672"/>
        <end position="796"/>
    </location>
</feature>
<sequence>MVGGGSSGNGDNPDNHKKIQPSASQSPSAYSCQGSDVETQQGQHIPNTSVLGEKSSDRRPSAAGAIRRRVDGGNLERDLSSVAAWIQKDTRLELGAVQSRAQRPLQIRLDVAAVERDTDMITQQVAPTTEQAPGLLSHYLQLADVDQQREQLEKRQRVTEFNSECHANDNVETVTRKPDGSIRQHIRSALLRGRKPRSRDENIADTGNSDGSIANEVARPEPAQMRQATLHQPQPKHDTSLSTFPRTDSDDVNRSYKHRPAIDAQSNSVGFFDESSSSSAVAEDTPKQYPPIAPPLASSRTTTRHRKKYNSPNLRVPFSNTDLTQFLPFALSTPGVQTAIGSPDLSRTNSADDLTDWLKRNGNALDAAAPTPSEGATDAEASMLNEKRARILEGIRKLLLHQRFLCLLAQAMMQFGAPLHHLEDNLSRMARHLCITATFTTTPGLVLISVEDTSTFTSETKIIRCPNGYDMHRLELTDRIFRRVSKDKISVEEATRELDDVFGAEPMFAWYWQLLNWGLTSWSVCIVAFNGSWLDSLAAFVLGIMAGCLNLLASRLKGFTNLFEVTVSILTGFFATVFERWLCFGAVSLSATVVLLPGLLLTTGIIELTSRNMHAGTVRTAYALTIAFIIAFGLNLGNNIFVEIFSKPERLPDLNMAVCSPVSQWWWWLAFPVSILSICFIINVHPKNWHACLLVAGVMFAVFWVLVIHLGLKLIGPVVSAFVLGLAANIWSKVFGHNAYATMLPGMMMLVPGSVGVRGIMTMINSTANTSNTQLVAQMIQTALSIMVGLFASSFVIYPRGKKQSALLTV</sequence>
<evidence type="ECO:0000256" key="2">
    <source>
        <dbReference type="ARBA" id="ARBA00022692"/>
    </source>
</evidence>
<evidence type="ECO:0000256" key="4">
    <source>
        <dbReference type="ARBA" id="ARBA00023136"/>
    </source>
</evidence>
<dbReference type="Proteomes" id="UP001140074">
    <property type="component" value="Unassembled WGS sequence"/>
</dbReference>
<dbReference type="Pfam" id="PF12821">
    <property type="entry name" value="ThrE_2"/>
    <property type="match status" value="1"/>
</dbReference>
<feature type="transmembrane region" description="Helical" evidence="7">
    <location>
        <begin position="691"/>
        <end position="708"/>
    </location>
</feature>
<comment type="similarity">
    <text evidence="5">Belongs to the ThrE exporter (TC 2.A.79) family.</text>
</comment>
<keyword evidence="4 7" id="KW-0472">Membrane</keyword>
<dbReference type="Pfam" id="PF06738">
    <property type="entry name" value="ThrE"/>
    <property type="match status" value="1"/>
</dbReference>
<dbReference type="PANTHER" id="PTHR31082:SF4">
    <property type="entry name" value="PHEROMONE-REGULATED MEMBRANE PROTEIN 10"/>
    <property type="match status" value="1"/>
</dbReference>
<feature type="domain" description="Threonine/serine exporter-like N-terminal" evidence="8">
    <location>
        <begin position="404"/>
        <end position="637"/>
    </location>
</feature>
<organism evidence="10 11">
    <name type="scientific">Coemansia aciculifera</name>
    <dbReference type="NCBI Taxonomy" id="417176"/>
    <lineage>
        <taxon>Eukaryota</taxon>
        <taxon>Fungi</taxon>
        <taxon>Fungi incertae sedis</taxon>
        <taxon>Zoopagomycota</taxon>
        <taxon>Kickxellomycotina</taxon>
        <taxon>Kickxellomycetes</taxon>
        <taxon>Kickxellales</taxon>
        <taxon>Kickxellaceae</taxon>
        <taxon>Coemansia</taxon>
    </lineage>
</organism>
<keyword evidence="3 7" id="KW-1133">Transmembrane helix</keyword>
<reference evidence="10" key="1">
    <citation type="submission" date="2022-07" db="EMBL/GenBank/DDBJ databases">
        <title>Phylogenomic reconstructions and comparative analyses of Kickxellomycotina fungi.</title>
        <authorList>
            <person name="Reynolds N.K."/>
            <person name="Stajich J.E."/>
            <person name="Barry K."/>
            <person name="Grigoriev I.V."/>
            <person name="Crous P."/>
            <person name="Smith M.E."/>
        </authorList>
    </citation>
    <scope>NUCLEOTIDE SEQUENCE</scope>
    <source>
        <strain evidence="10">RSA 476</strain>
    </source>
</reference>
<evidence type="ECO:0000256" key="3">
    <source>
        <dbReference type="ARBA" id="ARBA00022989"/>
    </source>
</evidence>
<feature type="transmembrane region" description="Helical" evidence="7">
    <location>
        <begin position="665"/>
        <end position="684"/>
    </location>
</feature>
<feature type="region of interest" description="Disordered" evidence="6">
    <location>
        <begin position="1"/>
        <end position="69"/>
    </location>
</feature>
<feature type="compositionally biased region" description="Low complexity" evidence="6">
    <location>
        <begin position="20"/>
        <end position="29"/>
    </location>
</feature>
<evidence type="ECO:0000313" key="10">
    <source>
        <dbReference type="EMBL" id="KAJ2864519.1"/>
    </source>
</evidence>
<feature type="transmembrane region" description="Helical" evidence="7">
    <location>
        <begin position="621"/>
        <end position="645"/>
    </location>
</feature>
<keyword evidence="2 7" id="KW-0812">Transmembrane</keyword>
<dbReference type="PANTHER" id="PTHR31082">
    <property type="entry name" value="PHEROMONE-REGULATED MEMBRANE PROTEIN 10"/>
    <property type="match status" value="1"/>
</dbReference>
<feature type="transmembrane region" description="Helical" evidence="7">
    <location>
        <begin position="584"/>
        <end position="609"/>
    </location>
</feature>
<feature type="transmembrane region" description="Helical" evidence="7">
    <location>
        <begin position="776"/>
        <end position="798"/>
    </location>
</feature>
<evidence type="ECO:0000256" key="7">
    <source>
        <dbReference type="SAM" id="Phobius"/>
    </source>
</evidence>
<dbReference type="GO" id="GO:0022857">
    <property type="term" value="F:transmembrane transporter activity"/>
    <property type="evidence" value="ECO:0007669"/>
    <property type="project" value="InterPro"/>
</dbReference>
<keyword evidence="11" id="KW-1185">Reference proteome</keyword>
<feature type="region of interest" description="Disordered" evidence="6">
    <location>
        <begin position="187"/>
        <end position="314"/>
    </location>
</feature>